<evidence type="ECO:0000259" key="3">
    <source>
        <dbReference type="SMART" id="SM00460"/>
    </source>
</evidence>
<organism evidence="4 5">
    <name type="scientific">Pirellula staleyi (strain ATCC 27377 / DSM 6068 / ICPB 4128)</name>
    <name type="common">Pirella staleyi</name>
    <dbReference type="NCBI Taxonomy" id="530564"/>
    <lineage>
        <taxon>Bacteria</taxon>
        <taxon>Pseudomonadati</taxon>
        <taxon>Planctomycetota</taxon>
        <taxon>Planctomycetia</taxon>
        <taxon>Pirellulales</taxon>
        <taxon>Pirellulaceae</taxon>
        <taxon>Pirellula</taxon>
    </lineage>
</organism>
<evidence type="ECO:0000256" key="1">
    <source>
        <dbReference type="SAM" id="MobiDB-lite"/>
    </source>
</evidence>
<dbReference type="SUPFAM" id="SSF54001">
    <property type="entry name" value="Cysteine proteinases"/>
    <property type="match status" value="1"/>
</dbReference>
<evidence type="ECO:0000313" key="4">
    <source>
        <dbReference type="EMBL" id="ADB18651.1"/>
    </source>
</evidence>
<gene>
    <name evidence="4" type="ordered locus">Psta_3997</name>
</gene>
<dbReference type="InterPro" id="IPR052901">
    <property type="entry name" value="Bact_TGase-like"/>
</dbReference>
<dbReference type="PANTHER" id="PTHR42736">
    <property type="entry name" value="PROTEIN-GLUTAMINE GAMMA-GLUTAMYLTRANSFERASE"/>
    <property type="match status" value="1"/>
</dbReference>
<proteinExistence type="predicted"/>
<feature type="transmembrane region" description="Helical" evidence="2">
    <location>
        <begin position="184"/>
        <end position="202"/>
    </location>
</feature>
<feature type="region of interest" description="Disordered" evidence="1">
    <location>
        <begin position="802"/>
        <end position="826"/>
    </location>
</feature>
<feature type="transmembrane region" description="Helical" evidence="2">
    <location>
        <begin position="110"/>
        <end position="132"/>
    </location>
</feature>
<keyword evidence="5" id="KW-1185">Reference proteome</keyword>
<dbReference type="STRING" id="530564.Psta_3997"/>
<feature type="domain" description="Transglutaminase-like" evidence="3">
    <location>
        <begin position="553"/>
        <end position="626"/>
    </location>
</feature>
<dbReference type="Pfam" id="PF01841">
    <property type="entry name" value="Transglut_core"/>
    <property type="match status" value="1"/>
</dbReference>
<feature type="transmembrane region" description="Helical" evidence="2">
    <location>
        <begin position="12"/>
        <end position="32"/>
    </location>
</feature>
<reference evidence="4 5" key="1">
    <citation type="journal article" date="2009" name="Stand. Genomic Sci.">
        <title>Complete genome sequence of Pirellula staleyi type strain (ATCC 27377).</title>
        <authorList>
            <person name="Clum A."/>
            <person name="Tindall B.J."/>
            <person name="Sikorski J."/>
            <person name="Ivanova N."/>
            <person name="Mavrommatis K."/>
            <person name="Lucas S."/>
            <person name="Glavina del Rio T."/>
            <person name="Nolan M."/>
            <person name="Chen F."/>
            <person name="Tice H."/>
            <person name="Pitluck S."/>
            <person name="Cheng J.F."/>
            <person name="Chertkov O."/>
            <person name="Brettin T."/>
            <person name="Han C."/>
            <person name="Detter J.C."/>
            <person name="Kuske C."/>
            <person name="Bruce D."/>
            <person name="Goodwin L."/>
            <person name="Ovchinikova G."/>
            <person name="Pati A."/>
            <person name="Mikhailova N."/>
            <person name="Chen A."/>
            <person name="Palaniappan K."/>
            <person name="Land M."/>
            <person name="Hauser L."/>
            <person name="Chang Y.J."/>
            <person name="Jeffries C.D."/>
            <person name="Chain P."/>
            <person name="Rohde M."/>
            <person name="Goker M."/>
            <person name="Bristow J."/>
            <person name="Eisen J.A."/>
            <person name="Markowitz V."/>
            <person name="Hugenholtz P."/>
            <person name="Kyrpides N.C."/>
            <person name="Klenk H.P."/>
            <person name="Lapidus A."/>
        </authorList>
    </citation>
    <scope>NUCLEOTIDE SEQUENCE [LARGE SCALE GENOMIC DNA]</scope>
    <source>
        <strain evidence="5">ATCC 27377 / DSM 6068 / ICPB 4128</strain>
    </source>
</reference>
<keyword evidence="2" id="KW-1133">Transmembrane helix</keyword>
<dbReference type="Proteomes" id="UP000001887">
    <property type="component" value="Chromosome"/>
</dbReference>
<name>D2R240_PIRSD</name>
<dbReference type="HOGENOM" id="CLU_358985_0_0_0"/>
<accession>D2R240</accession>
<dbReference type="EMBL" id="CP001848">
    <property type="protein sequence ID" value="ADB18651.1"/>
    <property type="molecule type" value="Genomic_DNA"/>
</dbReference>
<dbReference type="AlphaFoldDB" id="D2R240"/>
<dbReference type="OrthoDB" id="231513at2"/>
<evidence type="ECO:0000313" key="5">
    <source>
        <dbReference type="Proteomes" id="UP000001887"/>
    </source>
</evidence>
<dbReference type="KEGG" id="psl:Psta_3997"/>
<protein>
    <submittedName>
        <fullName evidence="4">Transglutaminase domain protein</fullName>
    </submittedName>
</protein>
<dbReference type="eggNOG" id="COG1305">
    <property type="taxonomic scope" value="Bacteria"/>
</dbReference>
<feature type="compositionally biased region" description="Basic and acidic residues" evidence="1">
    <location>
        <begin position="292"/>
        <end position="308"/>
    </location>
</feature>
<dbReference type="InterPro" id="IPR038765">
    <property type="entry name" value="Papain-like_cys_pep_sf"/>
</dbReference>
<sequence>MSGAEDSKSLRATTWILTLLACAAFELARVGLSVSIAISWGEALVAIALATISAQWLARSSRRTPFQAVLIMLGVSLAPAGIELFTRLALGSGNSPEVLQLAILRSSMLALTACAIWPAMLRLAVAISLFLVLGSVVLEDRPAVYVAALLYSVVGIWWLLGAHWEKLEAKLATSTRRELPAGMRWGSLGIAILVALVGLALVRNQQTAYAMTGWFWGSGGSESYDVYAARGVGDGDALVAATDDARSFGAVESELFLDSEEPSLYDMFNDMYGEPHKTKQSERAVALAGPNQEKKEKSRMAKSEDSGREFSTVRQPRKRSLQQLADREDAAVMKVIGRVPLHVRLQTFDQFDGTTWTERSEAEVREILEIENDLPLTMYRPTLTMNMRDGMPWIEVHRSLQSPAAAPAERHKLQILHLTTSRIPTPVHTTAVHIDKVDQRDFFSWTSDDCLKLEGREKVPPLTVIHLRSQTIAPHLAIEQFLVDSPKSTRRYLTIPATVDREKVQALVDGWCKGRSRGYAEIEWIIEKLRENCIVDPDAKIDPKVEDVVGELLLRSHCGHDYQVATAAAILLRMRGYPARLATGFYAREDRYDASKGLTPVLPFDTHVWVEVCLDGWTWTTVDPSPEHPPLGPPRTLAERMGSLLIALLSMVRENAGTACMMVAATACATYYWRFIADMGLLVMWRLSMRGSSRSKLLATARLIECRAQLACCGRPIGQTMRRWLLPIAESLDSRALDSPGATSSLNQMLELLEPLMFAPAATAEERLHGRDAEVTAICDRFGRAFSLASLLRHVRETKRAASQVEASSTNAAPLETLPSEKKRAA</sequence>
<keyword evidence="2" id="KW-0472">Membrane</keyword>
<feature type="region of interest" description="Disordered" evidence="1">
    <location>
        <begin position="279"/>
        <end position="325"/>
    </location>
</feature>
<feature type="transmembrane region" description="Helical" evidence="2">
    <location>
        <begin position="69"/>
        <end position="90"/>
    </location>
</feature>
<dbReference type="InterPro" id="IPR002931">
    <property type="entry name" value="Transglutaminase-like"/>
</dbReference>
<evidence type="ECO:0000256" key="2">
    <source>
        <dbReference type="SAM" id="Phobius"/>
    </source>
</evidence>
<keyword evidence="2" id="KW-0812">Transmembrane</keyword>
<dbReference type="PANTHER" id="PTHR42736:SF1">
    <property type="entry name" value="PROTEIN-GLUTAMINE GAMMA-GLUTAMYLTRANSFERASE"/>
    <property type="match status" value="1"/>
</dbReference>
<dbReference type="Gene3D" id="3.10.620.30">
    <property type="match status" value="1"/>
</dbReference>
<feature type="transmembrane region" description="Helical" evidence="2">
    <location>
        <begin position="38"/>
        <end position="57"/>
    </location>
</feature>
<feature type="transmembrane region" description="Helical" evidence="2">
    <location>
        <begin position="144"/>
        <end position="164"/>
    </location>
</feature>
<dbReference type="SMART" id="SM00460">
    <property type="entry name" value="TGc"/>
    <property type="match status" value="1"/>
</dbReference>